<reference evidence="3" key="1">
    <citation type="submission" date="2018-01" db="EMBL/GenBank/DDBJ databases">
        <authorList>
            <person name="Mao J.F."/>
        </authorList>
    </citation>
    <scope>NUCLEOTIDE SEQUENCE</scope>
    <source>
        <strain evidence="3">Huo1</strain>
        <tissue evidence="3">Leaf</tissue>
    </source>
</reference>
<organism evidence="3">
    <name type="scientific">Salvia splendens</name>
    <name type="common">Scarlet sage</name>
    <dbReference type="NCBI Taxonomy" id="180675"/>
    <lineage>
        <taxon>Eukaryota</taxon>
        <taxon>Viridiplantae</taxon>
        <taxon>Streptophyta</taxon>
        <taxon>Embryophyta</taxon>
        <taxon>Tracheophyta</taxon>
        <taxon>Spermatophyta</taxon>
        <taxon>Magnoliopsida</taxon>
        <taxon>eudicotyledons</taxon>
        <taxon>Gunneridae</taxon>
        <taxon>Pentapetalae</taxon>
        <taxon>asterids</taxon>
        <taxon>lamiids</taxon>
        <taxon>Lamiales</taxon>
        <taxon>Lamiaceae</taxon>
        <taxon>Nepetoideae</taxon>
        <taxon>Mentheae</taxon>
        <taxon>Salviinae</taxon>
        <taxon>Salvia</taxon>
        <taxon>Salvia subgen. Calosphace</taxon>
        <taxon>core Calosphace</taxon>
    </lineage>
</organism>
<gene>
    <name evidence="3" type="ORF">SASPL_113028</name>
</gene>
<dbReference type="InterPro" id="IPR050466">
    <property type="entry name" value="Carboxylest/Gibb_receptor"/>
</dbReference>
<dbReference type="Gene3D" id="3.40.50.1820">
    <property type="entry name" value="alpha/beta hydrolase"/>
    <property type="match status" value="1"/>
</dbReference>
<comment type="similarity">
    <text evidence="1">Belongs to the 'GDXG' lipolytic enzyme family.</text>
</comment>
<evidence type="ECO:0000256" key="1">
    <source>
        <dbReference type="ARBA" id="ARBA00010515"/>
    </source>
</evidence>
<dbReference type="OrthoDB" id="408631at2759"/>
<evidence type="ECO:0000259" key="2">
    <source>
        <dbReference type="Pfam" id="PF07859"/>
    </source>
</evidence>
<sequence length="301" mass="33146">MASATKEIAADMSPFFRLFTDGTIERLSPLLDIPPSDHPDASVRSKDVLTDTGVSVRIFAPRHQSPPQKLPLVVYIHGGAFCIGSPSSPPFHNFISKLVEKGNLIAVSVDYRLAPENPLPIPFDDSWTAFQWIASHADGSGADPWLNDLADFRRVFVGGESAGATIANDVAIRAGVRRFRGLEVLGVFLVHPFFGNNEVDKVYKVLCPASSARDDDPRLNPAIDPRIGEMAGRRVMFFVAEKDPLRDRGRAYYQGLKKSKWSGEVEIMETEGEGHCFHFYNPNTDKAAAITDRLLAFFVAA</sequence>
<dbReference type="PANTHER" id="PTHR23024:SF621">
    <property type="entry name" value="CARBOXYLESTERASE 2-RELATED"/>
    <property type="match status" value="1"/>
</dbReference>
<accession>A0A8X8ZZW3</accession>
<reference evidence="3" key="2">
    <citation type="submission" date="2020-08" db="EMBL/GenBank/DDBJ databases">
        <title>Plant Genome Project.</title>
        <authorList>
            <person name="Zhang R.-G."/>
        </authorList>
    </citation>
    <scope>NUCLEOTIDE SEQUENCE</scope>
    <source>
        <strain evidence="3">Huo1</strain>
        <tissue evidence="3">Leaf</tissue>
    </source>
</reference>
<dbReference type="SUPFAM" id="SSF53474">
    <property type="entry name" value="alpha/beta-Hydrolases"/>
    <property type="match status" value="1"/>
</dbReference>
<evidence type="ECO:0000313" key="4">
    <source>
        <dbReference type="Proteomes" id="UP000298416"/>
    </source>
</evidence>
<feature type="domain" description="Alpha/beta hydrolase fold-3" evidence="2">
    <location>
        <begin position="73"/>
        <end position="278"/>
    </location>
</feature>
<dbReference type="Pfam" id="PF07859">
    <property type="entry name" value="Abhydrolase_3"/>
    <property type="match status" value="1"/>
</dbReference>
<evidence type="ECO:0000313" key="3">
    <source>
        <dbReference type="EMBL" id="KAG6422651.1"/>
    </source>
</evidence>
<dbReference type="PANTHER" id="PTHR23024">
    <property type="entry name" value="ARYLACETAMIDE DEACETYLASE"/>
    <property type="match status" value="1"/>
</dbReference>
<name>A0A8X8ZZW3_SALSN</name>
<keyword evidence="4" id="KW-1185">Reference proteome</keyword>
<dbReference type="InterPro" id="IPR013094">
    <property type="entry name" value="AB_hydrolase_3"/>
</dbReference>
<dbReference type="EMBL" id="PNBA02000005">
    <property type="protein sequence ID" value="KAG6422651.1"/>
    <property type="molecule type" value="Genomic_DNA"/>
</dbReference>
<comment type="caution">
    <text evidence="3">The sequence shown here is derived from an EMBL/GenBank/DDBJ whole genome shotgun (WGS) entry which is preliminary data.</text>
</comment>
<dbReference type="AlphaFoldDB" id="A0A8X8ZZW3"/>
<dbReference type="GO" id="GO:0016787">
    <property type="term" value="F:hydrolase activity"/>
    <property type="evidence" value="ECO:0007669"/>
    <property type="project" value="InterPro"/>
</dbReference>
<protein>
    <recommendedName>
        <fullName evidence="2">Alpha/beta hydrolase fold-3 domain-containing protein</fullName>
    </recommendedName>
</protein>
<dbReference type="Proteomes" id="UP000298416">
    <property type="component" value="Unassembled WGS sequence"/>
</dbReference>
<proteinExistence type="inferred from homology"/>
<dbReference type="InterPro" id="IPR029058">
    <property type="entry name" value="AB_hydrolase_fold"/>
</dbReference>